<evidence type="ECO:0000313" key="1">
    <source>
        <dbReference type="EMBL" id="QUC67518.1"/>
    </source>
</evidence>
<proteinExistence type="predicted"/>
<protein>
    <submittedName>
        <fullName evidence="1">NUDIX hydrolase</fullName>
    </submittedName>
</protein>
<name>A0AC61N881_9FIRM</name>
<gene>
    <name evidence="1" type="ORF">JYE49_02115</name>
</gene>
<keyword evidence="2" id="KW-1185">Reference proteome</keyword>
<sequence>MHDSLKEGQLYVTVDMMILTVREGKLNLLLSQRKDKPYAGQWALPGRFVGLDESAETTVHKLLEEMLPVKDAFLEQLYTFSEVNRDPRGRVISTAYLVIIPWNRLETLFEEARIPFSRFEISGEADWLRLKGTDGTILTGGDLAFDHGRIIGTGVQRLQGKIDYTEVGFRFLNDRNAFSLGELQTVFEAVLGKQLDKSNFRRTIKARYEDTGKMTLTDREGRKSRGRPSLLYQLKGE</sequence>
<reference evidence="1" key="1">
    <citation type="submission" date="2021-01" db="EMBL/GenBank/DDBJ databases">
        <title>Complete genome sequence of Clostridiales bacterium R-7.</title>
        <authorList>
            <person name="Mahoney-Kurpe S.C."/>
            <person name="Palevich N."/>
            <person name="Koike S."/>
            <person name="Moon C.D."/>
            <person name="Attwood G.T."/>
        </authorList>
    </citation>
    <scope>NUCLEOTIDE SEQUENCE</scope>
    <source>
        <strain evidence="1">R-7</strain>
    </source>
</reference>
<evidence type="ECO:0000313" key="2">
    <source>
        <dbReference type="Proteomes" id="UP000682782"/>
    </source>
</evidence>
<accession>A0AC61N881</accession>
<dbReference type="EMBL" id="CP068393">
    <property type="protein sequence ID" value="QUC67518.1"/>
    <property type="molecule type" value="Genomic_DNA"/>
</dbReference>
<dbReference type="Proteomes" id="UP000682782">
    <property type="component" value="Chromosome"/>
</dbReference>
<organism evidence="1 2">
    <name type="scientific">Aristaeella hokkaidonensis</name>
    <dbReference type="NCBI Taxonomy" id="3046382"/>
    <lineage>
        <taxon>Bacteria</taxon>
        <taxon>Bacillati</taxon>
        <taxon>Bacillota</taxon>
        <taxon>Clostridia</taxon>
        <taxon>Eubacteriales</taxon>
        <taxon>Aristaeellaceae</taxon>
        <taxon>Aristaeella</taxon>
    </lineage>
</organism>
<keyword evidence="1" id="KW-0378">Hydrolase</keyword>